<sequence length="102" mass="11333">FEDVSKPLHSLQMNTVKPFSRLAFKISIIEAITEEWIGDPAPVQVAGFGNEPLYHLPENKQRNCSVCSAQSTSSGGKRKKTRHACKQCNKGVHPLCLTKHKC</sequence>
<reference evidence="1" key="1">
    <citation type="submission" date="2015-11" db="EMBL/GenBank/DDBJ databases">
        <title>De novo transcriptome assembly of four potential Pierce s Disease insect vectors from Arizona vineyards.</title>
        <authorList>
            <person name="Tassone E.E."/>
        </authorList>
    </citation>
    <scope>NUCLEOTIDE SEQUENCE</scope>
</reference>
<organism evidence="1">
    <name type="scientific">Homalodisca liturata</name>
    <dbReference type="NCBI Taxonomy" id="320908"/>
    <lineage>
        <taxon>Eukaryota</taxon>
        <taxon>Metazoa</taxon>
        <taxon>Ecdysozoa</taxon>
        <taxon>Arthropoda</taxon>
        <taxon>Hexapoda</taxon>
        <taxon>Insecta</taxon>
        <taxon>Pterygota</taxon>
        <taxon>Neoptera</taxon>
        <taxon>Paraneoptera</taxon>
        <taxon>Hemiptera</taxon>
        <taxon>Auchenorrhyncha</taxon>
        <taxon>Membracoidea</taxon>
        <taxon>Cicadellidae</taxon>
        <taxon>Cicadellinae</taxon>
        <taxon>Proconiini</taxon>
        <taxon>Homalodisca</taxon>
    </lineage>
</organism>
<evidence type="ECO:0000313" key="1">
    <source>
        <dbReference type="EMBL" id="JAS79556.1"/>
    </source>
</evidence>
<gene>
    <name evidence="1" type="ORF">g.58969</name>
</gene>
<protein>
    <submittedName>
        <fullName evidence="1">Uncharacterized protein</fullName>
    </submittedName>
</protein>
<proteinExistence type="predicted"/>
<dbReference type="EMBL" id="GECU01028150">
    <property type="protein sequence ID" value="JAS79556.1"/>
    <property type="molecule type" value="Transcribed_RNA"/>
</dbReference>
<feature type="non-terminal residue" evidence="1">
    <location>
        <position position="1"/>
    </location>
</feature>
<accession>A0A1B6HXZ4</accession>
<name>A0A1B6HXZ4_9HEMI</name>
<dbReference type="AlphaFoldDB" id="A0A1B6HXZ4"/>